<name>A0A838BQY5_9HYPH</name>
<evidence type="ECO:0000256" key="2">
    <source>
        <dbReference type="ARBA" id="ARBA00023125"/>
    </source>
</evidence>
<dbReference type="Gene3D" id="1.10.260.40">
    <property type="entry name" value="lambda repressor-like DNA-binding domains"/>
    <property type="match status" value="1"/>
</dbReference>
<dbReference type="PANTHER" id="PTHR46797:SF23">
    <property type="entry name" value="HTH-TYPE TRANSCRIPTIONAL REGULATOR SUTR"/>
    <property type="match status" value="1"/>
</dbReference>
<dbReference type="RefSeq" id="WP_181052946.1">
    <property type="nucleotide sequence ID" value="NZ_JACDXJ010000001.1"/>
</dbReference>
<sequence>MEHSDLKLLGQRIRDRRKALGLTQEKLADLAKIDRSYIGGVERGERNITFSLLCQICTALECDVAALTFEIPEKQR</sequence>
<organism evidence="5 6">
    <name type="scientific">Microvirga mediterraneensis</name>
    <dbReference type="NCBI Taxonomy" id="2754695"/>
    <lineage>
        <taxon>Bacteria</taxon>
        <taxon>Pseudomonadati</taxon>
        <taxon>Pseudomonadota</taxon>
        <taxon>Alphaproteobacteria</taxon>
        <taxon>Hyphomicrobiales</taxon>
        <taxon>Methylobacteriaceae</taxon>
        <taxon>Microvirga</taxon>
    </lineage>
</organism>
<proteinExistence type="predicted"/>
<dbReference type="InterPro" id="IPR050807">
    <property type="entry name" value="TransReg_Diox_bact_type"/>
</dbReference>
<dbReference type="SMART" id="SM00530">
    <property type="entry name" value="HTH_XRE"/>
    <property type="match status" value="1"/>
</dbReference>
<dbReference type="PROSITE" id="PS50943">
    <property type="entry name" value="HTH_CROC1"/>
    <property type="match status" value="1"/>
</dbReference>
<evidence type="ECO:0000256" key="3">
    <source>
        <dbReference type="ARBA" id="ARBA00023163"/>
    </source>
</evidence>
<keyword evidence="6" id="KW-1185">Reference proteome</keyword>
<gene>
    <name evidence="5" type="ORF">H0S73_15235</name>
</gene>
<keyword evidence="2" id="KW-0238">DNA-binding</keyword>
<dbReference type="PANTHER" id="PTHR46797">
    <property type="entry name" value="HTH-TYPE TRANSCRIPTIONAL REGULATOR"/>
    <property type="match status" value="1"/>
</dbReference>
<accession>A0A838BQY5</accession>
<dbReference type="GO" id="GO:0003677">
    <property type="term" value="F:DNA binding"/>
    <property type="evidence" value="ECO:0007669"/>
    <property type="project" value="UniProtKB-KW"/>
</dbReference>
<keyword evidence="1" id="KW-0805">Transcription regulation</keyword>
<evidence type="ECO:0000313" key="5">
    <source>
        <dbReference type="EMBL" id="MBA1157479.1"/>
    </source>
</evidence>
<protein>
    <submittedName>
        <fullName evidence="5">Helix-turn-helix transcriptional regulator</fullName>
    </submittedName>
</protein>
<dbReference type="SUPFAM" id="SSF47413">
    <property type="entry name" value="lambda repressor-like DNA-binding domains"/>
    <property type="match status" value="1"/>
</dbReference>
<dbReference type="InterPro" id="IPR010982">
    <property type="entry name" value="Lambda_DNA-bd_dom_sf"/>
</dbReference>
<dbReference type="GO" id="GO:0005829">
    <property type="term" value="C:cytosol"/>
    <property type="evidence" value="ECO:0007669"/>
    <property type="project" value="TreeGrafter"/>
</dbReference>
<dbReference type="InterPro" id="IPR001387">
    <property type="entry name" value="Cro/C1-type_HTH"/>
</dbReference>
<comment type="caution">
    <text evidence="5">The sequence shown here is derived from an EMBL/GenBank/DDBJ whole genome shotgun (WGS) entry which is preliminary data.</text>
</comment>
<reference evidence="5 6" key="1">
    <citation type="submission" date="2020-07" db="EMBL/GenBank/DDBJ databases">
        <title>Draft genome and description of Microvirga mediterraneensis Marseille-Q2068 sp. nov.</title>
        <authorList>
            <person name="Boxberger M."/>
        </authorList>
    </citation>
    <scope>NUCLEOTIDE SEQUENCE [LARGE SCALE GENOMIC DNA]</scope>
    <source>
        <strain evidence="5 6">Marseille-Q2068</strain>
    </source>
</reference>
<dbReference type="Pfam" id="PF01381">
    <property type="entry name" value="HTH_3"/>
    <property type="match status" value="1"/>
</dbReference>
<keyword evidence="3" id="KW-0804">Transcription</keyword>
<dbReference type="CDD" id="cd00093">
    <property type="entry name" value="HTH_XRE"/>
    <property type="match status" value="1"/>
</dbReference>
<feature type="domain" description="HTH cro/C1-type" evidence="4">
    <location>
        <begin position="13"/>
        <end position="67"/>
    </location>
</feature>
<dbReference type="AlphaFoldDB" id="A0A838BQY5"/>
<evidence type="ECO:0000313" key="6">
    <source>
        <dbReference type="Proteomes" id="UP000572984"/>
    </source>
</evidence>
<dbReference type="Proteomes" id="UP000572984">
    <property type="component" value="Unassembled WGS sequence"/>
</dbReference>
<dbReference type="EMBL" id="JACDXJ010000001">
    <property type="protein sequence ID" value="MBA1157479.1"/>
    <property type="molecule type" value="Genomic_DNA"/>
</dbReference>
<evidence type="ECO:0000256" key="1">
    <source>
        <dbReference type="ARBA" id="ARBA00023015"/>
    </source>
</evidence>
<evidence type="ECO:0000259" key="4">
    <source>
        <dbReference type="PROSITE" id="PS50943"/>
    </source>
</evidence>
<dbReference type="GO" id="GO:0003700">
    <property type="term" value="F:DNA-binding transcription factor activity"/>
    <property type="evidence" value="ECO:0007669"/>
    <property type="project" value="TreeGrafter"/>
</dbReference>